<feature type="domain" description="RAP" evidence="2">
    <location>
        <begin position="723"/>
        <end position="799"/>
    </location>
</feature>
<evidence type="ECO:0000313" key="3">
    <source>
        <dbReference type="EMBL" id="KAL3791394.1"/>
    </source>
</evidence>
<dbReference type="EMBL" id="JALLPJ020000466">
    <property type="protein sequence ID" value="KAL3791394.1"/>
    <property type="molecule type" value="Genomic_DNA"/>
</dbReference>
<gene>
    <name evidence="3" type="ORF">ACHAWO_005018</name>
</gene>
<dbReference type="PANTHER" id="PTHR21228:SF40">
    <property type="entry name" value="LD45607P"/>
    <property type="match status" value="1"/>
</dbReference>
<accession>A0ABD3PTK2</accession>
<dbReference type="PROSITE" id="PS51286">
    <property type="entry name" value="RAP"/>
    <property type="match status" value="1"/>
</dbReference>
<sequence>MNLTGRNKCYGRLSSDTSSCKWTVVAIGTLQLINICMRGSNVDALICPSHSPWSETLRVSQRTESYHQVTTLYSTISPNKPTGSISAQTGRIQRSRINRVSSNAPWAADYITSRRTQDIIVQSAAAASENSDPFQCAQIILQTLLNTPATKCNPANIVCALTLSAKTLGEKKCAGVQVSLEYRQTLTEIINVLQTLVDDNKPSPRQLCNAAWAIAKHVEHDKSLPIEEIFDSIALRMIEHLKTMRSQSEQRKHVQTGELTMLLWAIASAKPRKSPPGWERPPQFEKISLDNQRILKRKSKNKNREDHLVTFVSDDDQSDEMDAEDDRVNGNNSSWSATARLFDAAAIALCRGEGAAAIQSPKNDMSMLKSCTWKELSNIAWSFAARGAYGTKESDAMMSFLAREATRRITLAMRAPPTLTGGTRNKYCKLLPRDVIQIAWALGIMDSDKASNGNALVHLVDAINEYWVDNKSNESYRHLSYLRGADLVQLCVALAHGRLDNVSVLKAIYEEATGRLRKSPQRFSAAELSILLWAQARLNLSESQGSVFGEFPSFACRAILNQIAIDEADDALHKIGLRSQEQANLAWSLTVLNQFDEHVTLLLQHVFQASASQPDGSIQLEHAHQLWQAYFILCEDLPDAVKFVPPKFSKYLERKWNNEKDRTKKSSSRHKAISKTLELLGIAHENEYQEDVDVAIALSDTTSFTSQAQMPMSALGGDNEHKIAVEFDGPYHFTVMASTGDELAQVENGVKIQPRVLGHTALKYKMLKKKGWTVIRIPYYEWDKIPHWASMERQRYLQRCLKTHQEIQFSEVDVSQYQALPQTRHSRFD</sequence>
<protein>
    <recommendedName>
        <fullName evidence="2">RAP domain-containing protein</fullName>
    </recommendedName>
</protein>
<dbReference type="InterPro" id="IPR013584">
    <property type="entry name" value="RAP"/>
</dbReference>
<dbReference type="PANTHER" id="PTHR21228">
    <property type="entry name" value="FAST LEU-RICH DOMAIN-CONTAINING"/>
    <property type="match status" value="1"/>
</dbReference>
<dbReference type="InterPro" id="IPR050870">
    <property type="entry name" value="FAST_kinase"/>
</dbReference>
<feature type="region of interest" description="Disordered" evidence="1">
    <location>
        <begin position="306"/>
        <end position="330"/>
    </location>
</feature>
<dbReference type="AlphaFoldDB" id="A0ABD3PTK2"/>
<comment type="caution">
    <text evidence="3">The sequence shown here is derived from an EMBL/GenBank/DDBJ whole genome shotgun (WGS) entry which is preliminary data.</text>
</comment>
<evidence type="ECO:0000256" key="1">
    <source>
        <dbReference type="SAM" id="MobiDB-lite"/>
    </source>
</evidence>
<organism evidence="3 4">
    <name type="scientific">Cyclotella atomus</name>
    <dbReference type="NCBI Taxonomy" id="382360"/>
    <lineage>
        <taxon>Eukaryota</taxon>
        <taxon>Sar</taxon>
        <taxon>Stramenopiles</taxon>
        <taxon>Ochrophyta</taxon>
        <taxon>Bacillariophyta</taxon>
        <taxon>Coscinodiscophyceae</taxon>
        <taxon>Thalassiosirophycidae</taxon>
        <taxon>Stephanodiscales</taxon>
        <taxon>Stephanodiscaceae</taxon>
        <taxon>Cyclotella</taxon>
    </lineage>
</organism>
<dbReference type="SMART" id="SM00952">
    <property type="entry name" value="RAP"/>
    <property type="match status" value="1"/>
</dbReference>
<evidence type="ECO:0000259" key="2">
    <source>
        <dbReference type="PROSITE" id="PS51286"/>
    </source>
</evidence>
<proteinExistence type="predicted"/>
<evidence type="ECO:0000313" key="4">
    <source>
        <dbReference type="Proteomes" id="UP001530400"/>
    </source>
</evidence>
<dbReference type="Pfam" id="PF08373">
    <property type="entry name" value="RAP"/>
    <property type="match status" value="1"/>
</dbReference>
<reference evidence="3 4" key="1">
    <citation type="submission" date="2024-10" db="EMBL/GenBank/DDBJ databases">
        <title>Updated reference genomes for cyclostephanoid diatoms.</title>
        <authorList>
            <person name="Roberts W.R."/>
            <person name="Alverson A.J."/>
        </authorList>
    </citation>
    <scope>NUCLEOTIDE SEQUENCE [LARGE SCALE GENOMIC DNA]</scope>
    <source>
        <strain evidence="3 4">AJA010-31</strain>
    </source>
</reference>
<name>A0ABD3PTK2_9STRA</name>
<dbReference type="Proteomes" id="UP001530400">
    <property type="component" value="Unassembled WGS sequence"/>
</dbReference>
<feature type="compositionally biased region" description="Acidic residues" evidence="1">
    <location>
        <begin position="313"/>
        <end position="325"/>
    </location>
</feature>
<keyword evidence="4" id="KW-1185">Reference proteome</keyword>